<dbReference type="PANTHER" id="PTHR43248:SF25">
    <property type="entry name" value="AB HYDROLASE-1 DOMAIN-CONTAINING PROTEIN-RELATED"/>
    <property type="match status" value="1"/>
</dbReference>
<dbReference type="GeneID" id="9676009"/>
<evidence type="ECO:0008006" key="7">
    <source>
        <dbReference type="Google" id="ProtNLM"/>
    </source>
</evidence>
<keyword evidence="2" id="KW-0378">Hydrolase</keyword>
<proteinExistence type="inferred from homology"/>
<dbReference type="OMA" id="EVDGPYF"/>
<evidence type="ECO:0000313" key="5">
    <source>
        <dbReference type="EMBL" id="EEU35624.1"/>
    </source>
</evidence>
<dbReference type="Gene3D" id="3.40.50.1820">
    <property type="entry name" value="alpha/beta hydrolase"/>
    <property type="match status" value="1"/>
</dbReference>
<dbReference type="GO" id="GO:0016787">
    <property type="term" value="F:hydrolase activity"/>
    <property type="evidence" value="ECO:0007669"/>
    <property type="project" value="UniProtKB-KW"/>
</dbReference>
<feature type="domain" description="Peptidase S33 tripeptidyl aminopeptidase-like C-terminal" evidence="4">
    <location>
        <begin position="439"/>
        <end position="526"/>
    </location>
</feature>
<evidence type="ECO:0000313" key="6">
    <source>
        <dbReference type="Proteomes" id="UP000005206"/>
    </source>
</evidence>
<protein>
    <recommendedName>
        <fullName evidence="7">AB hydrolase-1 domain-containing protein</fullName>
    </recommendedName>
</protein>
<evidence type="ECO:0000256" key="2">
    <source>
        <dbReference type="ARBA" id="ARBA00022801"/>
    </source>
</evidence>
<dbReference type="eggNOG" id="ENOG502RGY2">
    <property type="taxonomic scope" value="Eukaryota"/>
</dbReference>
<dbReference type="SUPFAM" id="SSF53474">
    <property type="entry name" value="alpha/beta-Hydrolases"/>
    <property type="match status" value="1"/>
</dbReference>
<gene>
    <name evidence="5" type="ORF">NECHADRAFT_72773</name>
</gene>
<dbReference type="Pfam" id="PF08386">
    <property type="entry name" value="Abhydrolase_4"/>
    <property type="match status" value="1"/>
</dbReference>
<evidence type="ECO:0000259" key="3">
    <source>
        <dbReference type="Pfam" id="PF00561"/>
    </source>
</evidence>
<dbReference type="OrthoDB" id="425534at2759"/>
<feature type="domain" description="AB hydrolase-1" evidence="3">
    <location>
        <begin position="112"/>
        <end position="260"/>
    </location>
</feature>
<evidence type="ECO:0000256" key="1">
    <source>
        <dbReference type="ARBA" id="ARBA00010088"/>
    </source>
</evidence>
<dbReference type="InterPro" id="IPR029058">
    <property type="entry name" value="AB_hydrolase_fold"/>
</dbReference>
<dbReference type="AlphaFoldDB" id="C7ZK72"/>
<dbReference type="PANTHER" id="PTHR43248">
    <property type="entry name" value="2-SUCCINYL-6-HYDROXY-2,4-CYCLOHEXADIENE-1-CARBOXYLATE SYNTHASE"/>
    <property type="match status" value="1"/>
</dbReference>
<dbReference type="EMBL" id="GG698937">
    <property type="protein sequence ID" value="EEU35624.1"/>
    <property type="molecule type" value="Genomic_DNA"/>
</dbReference>
<dbReference type="VEuPathDB" id="FungiDB:NECHADRAFT_72773"/>
<dbReference type="KEGG" id="nhe:NECHADRAFT_72773"/>
<reference evidence="5 6" key="1">
    <citation type="journal article" date="2009" name="PLoS Genet.">
        <title>The genome of Nectria haematococca: contribution of supernumerary chromosomes to gene expansion.</title>
        <authorList>
            <person name="Coleman J.J."/>
            <person name="Rounsley S.D."/>
            <person name="Rodriguez-Carres M."/>
            <person name="Kuo A."/>
            <person name="Wasmann C.C."/>
            <person name="Grimwood J."/>
            <person name="Schmutz J."/>
            <person name="Taga M."/>
            <person name="White G.J."/>
            <person name="Zhou S."/>
            <person name="Schwartz D.C."/>
            <person name="Freitag M."/>
            <person name="Ma L.J."/>
            <person name="Danchin E.G."/>
            <person name="Henrissat B."/>
            <person name="Coutinho P.M."/>
            <person name="Nelson D.R."/>
            <person name="Straney D."/>
            <person name="Napoli C.A."/>
            <person name="Barker B.M."/>
            <person name="Gribskov M."/>
            <person name="Rep M."/>
            <person name="Kroken S."/>
            <person name="Molnar I."/>
            <person name="Rensing C."/>
            <person name="Kennell J.C."/>
            <person name="Zamora J."/>
            <person name="Farman M.L."/>
            <person name="Selker E.U."/>
            <person name="Salamov A."/>
            <person name="Shapiro H."/>
            <person name="Pangilinan J."/>
            <person name="Lindquist E."/>
            <person name="Lamers C."/>
            <person name="Grigoriev I.V."/>
            <person name="Geiser D.M."/>
            <person name="Covert S.F."/>
            <person name="Temporini E."/>
            <person name="Vanetten H.D."/>
        </authorList>
    </citation>
    <scope>NUCLEOTIDE SEQUENCE [LARGE SCALE GENOMIC DNA]</scope>
    <source>
        <strain evidence="6">ATCC MYA-4622 / CBS 123669 / FGSC 9596 / NRRL 45880 / 77-13-4</strain>
    </source>
</reference>
<dbReference type="InterPro" id="IPR000073">
    <property type="entry name" value="AB_hydrolase_1"/>
</dbReference>
<evidence type="ECO:0000259" key="4">
    <source>
        <dbReference type="Pfam" id="PF08386"/>
    </source>
</evidence>
<dbReference type="InterPro" id="IPR013595">
    <property type="entry name" value="Pept_S33_TAP-like_C"/>
</dbReference>
<sequence>MNEKRPLNPVFLDGPKPKSGLGRWKYLCFGVTVLAAWHFLVPHVRCPHHHHNSRVTYPGESITWEPCGSIKNRSLECSSVDVPIDQFNKDASDKTFTIPIIRLRGKDGSKNILLNPGGPGGSGFEFIHRRGEQLSTIIGDDLHLLTFDPRGVNSSKPHASCYPTKEARRQLSSVNSADLTQNGPEMYAWTHNFVRACDDTMGEYGKYINTPQTAADMNSILDAVGQKDMYYWGFSYGTLLGQTYATLFPERSYRVIIDGVVNQFNWYGERIDMEDMVDTENVLDGLLKECIKSGDECAMSSLADSWEGLKTKFLTFMSELKQQPLNVYVNNSVYGLLDYQKIWYGALFPVLYKPANWYNFADHIGKLMNGNATAALQDYGLDDGPDGDDSFYTISLNDGASGPKYWPQDLDSLLNVIVPSFNRSVFAQDDLVYFFAKQQWQIPKTHNYVPRNGVQTAHPLLILSTTYDPVCPLVSARSARAAFEGSRIVEVEGYGHCSVAVPSLCLAKHARDFLYRGILPENDTKCEVDEPYFVKPNATASVKVFKNDEDQAIHLAQVELANDLEWPRPRGPW</sequence>
<dbReference type="Proteomes" id="UP000005206">
    <property type="component" value="Chromosome 11"/>
</dbReference>
<keyword evidence="6" id="KW-1185">Reference proteome</keyword>
<dbReference type="RefSeq" id="XP_003041337.1">
    <property type="nucleotide sequence ID" value="XM_003041291.1"/>
</dbReference>
<name>C7ZK72_FUSV7</name>
<dbReference type="Pfam" id="PF00561">
    <property type="entry name" value="Abhydrolase_1"/>
    <property type="match status" value="1"/>
</dbReference>
<organism evidence="5 6">
    <name type="scientific">Fusarium vanettenii (strain ATCC MYA-4622 / CBS 123669 / FGSC 9596 / NRRL 45880 / 77-13-4)</name>
    <name type="common">Fusarium solani subsp. pisi</name>
    <dbReference type="NCBI Taxonomy" id="660122"/>
    <lineage>
        <taxon>Eukaryota</taxon>
        <taxon>Fungi</taxon>
        <taxon>Dikarya</taxon>
        <taxon>Ascomycota</taxon>
        <taxon>Pezizomycotina</taxon>
        <taxon>Sordariomycetes</taxon>
        <taxon>Hypocreomycetidae</taxon>
        <taxon>Hypocreales</taxon>
        <taxon>Nectriaceae</taxon>
        <taxon>Fusarium</taxon>
        <taxon>Fusarium solani species complex</taxon>
        <taxon>Fusarium vanettenii</taxon>
    </lineage>
</organism>
<accession>C7ZK72</accession>
<comment type="similarity">
    <text evidence="1">Belongs to the peptidase S33 family.</text>
</comment>
<dbReference type="InParanoid" id="C7ZK72"/>
<dbReference type="HOGENOM" id="CLU_013364_5_0_1"/>
<dbReference type="InterPro" id="IPR051601">
    <property type="entry name" value="Serine_prot/Carboxylest_S33"/>
</dbReference>